<protein>
    <submittedName>
        <fullName evidence="1">DUF488 family protein</fullName>
    </submittedName>
</protein>
<organism evidence="1 2">
    <name type="scientific">Candidatus Agrococcus pullicola</name>
    <dbReference type="NCBI Taxonomy" id="2838429"/>
    <lineage>
        <taxon>Bacteria</taxon>
        <taxon>Bacillati</taxon>
        <taxon>Actinomycetota</taxon>
        <taxon>Actinomycetes</taxon>
        <taxon>Micrococcales</taxon>
        <taxon>Microbacteriaceae</taxon>
        <taxon>Agrococcus</taxon>
    </lineage>
</organism>
<dbReference type="EMBL" id="DXDC01000002">
    <property type="protein sequence ID" value="HIY64661.1"/>
    <property type="molecule type" value="Genomic_DNA"/>
</dbReference>
<evidence type="ECO:0000313" key="1">
    <source>
        <dbReference type="EMBL" id="HIY64661.1"/>
    </source>
</evidence>
<comment type="caution">
    <text evidence="1">The sequence shown here is derived from an EMBL/GenBank/DDBJ whole genome shotgun (WGS) entry which is preliminary data.</text>
</comment>
<gene>
    <name evidence="1" type="ORF">H9830_00090</name>
</gene>
<reference evidence="1" key="2">
    <citation type="submission" date="2021-04" db="EMBL/GenBank/DDBJ databases">
        <authorList>
            <person name="Gilroy R."/>
        </authorList>
    </citation>
    <scope>NUCLEOTIDE SEQUENCE</scope>
    <source>
        <strain evidence="1">ChiGjej1B1-98</strain>
    </source>
</reference>
<dbReference type="Proteomes" id="UP000824005">
    <property type="component" value="Unassembled WGS sequence"/>
</dbReference>
<sequence>MTEFRHKRIYAAPEEADGFRVLVDRLWPRGKSEAAAEIDLWAKDIAPTNELRKRFHSDDDYAGFHTDYLRELDGNDAAPDVFEALREHDVVTLLTAAKHPERSHVQVLLDRLRAL</sequence>
<dbReference type="Pfam" id="PF22752">
    <property type="entry name" value="DUF488-N3i"/>
    <property type="match status" value="1"/>
</dbReference>
<dbReference type="PANTHER" id="PTHR36849:SF1">
    <property type="entry name" value="CYTOPLASMIC PROTEIN"/>
    <property type="match status" value="1"/>
</dbReference>
<evidence type="ECO:0000313" key="2">
    <source>
        <dbReference type="Proteomes" id="UP000824005"/>
    </source>
</evidence>
<dbReference type="AlphaFoldDB" id="A0A9D1YVF8"/>
<dbReference type="PANTHER" id="PTHR36849">
    <property type="entry name" value="CYTOPLASMIC PROTEIN-RELATED"/>
    <property type="match status" value="1"/>
</dbReference>
<dbReference type="InterPro" id="IPR052552">
    <property type="entry name" value="YeaO-like"/>
</dbReference>
<accession>A0A9D1YVF8</accession>
<name>A0A9D1YVF8_9MICO</name>
<reference evidence="1" key="1">
    <citation type="journal article" date="2021" name="PeerJ">
        <title>Extensive microbial diversity within the chicken gut microbiome revealed by metagenomics and culture.</title>
        <authorList>
            <person name="Gilroy R."/>
            <person name="Ravi A."/>
            <person name="Getino M."/>
            <person name="Pursley I."/>
            <person name="Horton D.L."/>
            <person name="Alikhan N.F."/>
            <person name="Baker D."/>
            <person name="Gharbi K."/>
            <person name="Hall N."/>
            <person name="Watson M."/>
            <person name="Adriaenssens E.M."/>
            <person name="Foster-Nyarko E."/>
            <person name="Jarju S."/>
            <person name="Secka A."/>
            <person name="Antonio M."/>
            <person name="Oren A."/>
            <person name="Chaudhuri R.R."/>
            <person name="La Ragione R."/>
            <person name="Hildebrand F."/>
            <person name="Pallen M.J."/>
        </authorList>
    </citation>
    <scope>NUCLEOTIDE SEQUENCE</scope>
    <source>
        <strain evidence="1">ChiGjej1B1-98</strain>
    </source>
</reference>
<proteinExistence type="predicted"/>